<dbReference type="Gene3D" id="3.30.300.320">
    <property type="match status" value="2"/>
</dbReference>
<accession>A0AAU9I682</accession>
<evidence type="ECO:0000259" key="6">
    <source>
        <dbReference type="Pfam" id="PF00066"/>
    </source>
</evidence>
<organism evidence="7 8">
    <name type="scientific">Blepharisma stoltei</name>
    <dbReference type="NCBI Taxonomy" id="1481888"/>
    <lineage>
        <taxon>Eukaryota</taxon>
        <taxon>Sar</taxon>
        <taxon>Alveolata</taxon>
        <taxon>Ciliophora</taxon>
        <taxon>Postciliodesmatophora</taxon>
        <taxon>Heterotrichea</taxon>
        <taxon>Heterotrichida</taxon>
        <taxon>Blepharismidae</taxon>
        <taxon>Blepharisma</taxon>
    </lineage>
</organism>
<evidence type="ECO:0000256" key="4">
    <source>
        <dbReference type="SAM" id="Phobius"/>
    </source>
</evidence>
<keyword evidence="4" id="KW-1133">Transmembrane helix</keyword>
<feature type="transmembrane region" description="Helical" evidence="4">
    <location>
        <begin position="1989"/>
        <end position="2007"/>
    </location>
</feature>
<feature type="transmembrane region" description="Helical" evidence="4">
    <location>
        <begin position="2312"/>
        <end position="2329"/>
    </location>
</feature>
<feature type="transmembrane region" description="Helical" evidence="4">
    <location>
        <begin position="2171"/>
        <end position="2197"/>
    </location>
</feature>
<feature type="transmembrane region" description="Helical" evidence="4">
    <location>
        <begin position="2251"/>
        <end position="2270"/>
    </location>
</feature>
<evidence type="ECO:0000256" key="3">
    <source>
        <dbReference type="ARBA" id="ARBA00023180"/>
    </source>
</evidence>
<dbReference type="PANTHER" id="PTHR11319:SF35">
    <property type="entry name" value="OUTER MEMBRANE PROTEIN PMPC-RELATED"/>
    <property type="match status" value="1"/>
</dbReference>
<evidence type="ECO:0000256" key="5">
    <source>
        <dbReference type="SAM" id="SignalP"/>
    </source>
</evidence>
<dbReference type="SUPFAM" id="SSF51126">
    <property type="entry name" value="Pectin lyase-like"/>
    <property type="match status" value="4"/>
</dbReference>
<sequence>MHLLSFLLLSISNLSASSVTLTCNLNWCPSSWLGDGYCDFNCMNSYCGYDIDPKWNSDDPSYSDCYNDCVYTDGCNPDLLGDGKCDSSCNTWRCGYDWGDCGYCTGSCYQVLLGTGTCESKCNVAECYYNIGTCQECSNGCGAALLGDGNCDSECNNADCNYDFGDCADVQCAPGCYTWMINDWICNDACHVEACGWDSYDCDCSPGCLESMLGNGQCDSLCNNWNCYLDDWDCGYCAESCYENMLGDLVCNPECNNIDCYYDYSDCGCADGCTLADYGQCKPECLVADCYYDQISSDPSQRCQDEGLVKFALYQSLSWWWDFSRTPIMSICNNESSGTCDSVLATDPTTCHPECDYNTCGFSFGNCSPETELTCTYDCASCYGEVEWACLRCEDYAVQYYGYCFSSCPGDMEARTVLSSNPICFPIIDISSLKNPQVYYATSVKTYNPTGGAGTLESPFETLAVALAFVRKKYCVIYLLNDGDYELSATDSAYNVYGTLKYPDYPLYQDGSLYTLYLKITSYDGNLIRIKRVPGQDLMLQFINSGLTLEMENIIIDGSEVDSSCSGAFCNYCPYIEQQLDGSFKDDRGNPISEYIDQTECQKWETTVLFDVEGGTLNLTNVSFQNWRMQFQSLIFSRSGQVYLSNVDFDNIVSARTEAAAVVEFESCDDPTYQCGSFSYKSGTVSRLNNGYEFLDPVDFRGFFYAGKVNSVFIQDVIFTKNVVTLKTDSSLSTASLITLKIFRTFELDSCTFYMNVAENGLINIQAKGLVYRTELNSQKEVKDLLIDHINIHDSNFTQNWGSSAGILSASYQGELQNIKIANSFFKLNGVQSGSLVYISNNNIKQEFKIDTVKPVTLPSGQRDTGTYRARSLSISGLTFLNNFSGDSGMVSLTKLVNMVIKDMELSSNGGSESVKEDINTLVLDNLIADPDIYMKARSSAATIVDCASLMAVSGSDNATIENATLANNYCGSSSPTFIIENSANVTIVSANCTENIGNGANAACFTISGPYNVSIFNSSFTLNHNFLASSPGALQVSRTLQNLTLSNCYFAKNKADYGGALQFLGQFLFLNNCTFDYNESPSESGGAIYYSPVLTTKYIGFHANSVNFTNNYADVHGGSVYMLETLSGKVQVDFLMTECYFYNNSAATGSAVYLDSTIALSQSSKIKDSFFKSNTASTSGALSALFLNGILTISSTNFYKNHAKLGAALYVNINEDQQNLKSEVILSLCNFTYNLGESVIYLDDSSQYSYMETSQCRFEYNLGSAVELNYDYWKEAGSIFQYNFASAGGSAVRLKNEALAVSDASIYYNNTSSRAGGVIAISSSSLFECNSCNFTANYAGTSGGVVFAEQSSEFVIKDSVFTRNSCANKGSIMYLLGSSSPVSQLSSSNIYGNTANGEGAIVLLDSSISINSSSIHDNTADSATPGLLLTLSSANVSDCEFYSQTGKQGSFIYASTQSAVQLSNTTLKYGTSSGSGGAVFAISSTVVSTNSTFQHLSANSGGAILAYSDSTVTIATTKFINCTTVGTGAVIDTFQSSVSIHHSIFTNFSYTAIYGDKLYQLSITDAAFTYGFGIYGGALYCSTCTGIYIKSCLFAFNNATIGGALYMTTQSDSIIDTPYYIDKSIFTNNSASKGGAFYTNNVMVNITNSDFKYNQALASGSTIVGGVIEYGIGGGFVLECTDLSICEFNITNNSFTGNVASYNGGAYSWSDIMPLVESNTFINNSAPYAADVSSFPVSLVSVDDSGKPQEYTRLLYSPVTQVLSDIASGQIASTPIKIALVDHNNQVIKTDNSSQAELIALDGSTSLSGETKVTAIEGVFYFDSFIVTSIPGSSIQIKVYTSAIDTSKSSKAKDQITYHENIYVNITLRECKVGEATVGNTCESCPSNFYSLDPSNTACIICPSCCICYGNYTIVPRKGYWRDNMYAKTFWECPNSDACLGSPLPPNISYTGVCADGYKGNMCQSCDWGYSRTAENTCSPCPDKVSNTFRIFGILVALVALCAIMVKSTRNSAFKPKSLTSVYIKIFMNYLQLVMLVSTFNLNWPSQVIAIFSVQNNAGSVSEQFFSFDCFLQAGGSPDQVYYNKLIFMSLLPILVAILCLLAWCLIKCKKRNFRNLWNDYVSTCIILLFLLHPNIVKTMFGSFNCKQINDGEYWLVSNMDIRCWNSNHIFYILLVALPSIIVWGIGIPAICLMGLMKNRRNLNDLGVRLKFGFFFNGYSGKCYYWEFVILYRKILVICCSVFLTNISTSIQALTVTILLIACLHLQYTHQPYNGTQLNRMELRSILVSSITIYCGLYFLTESLSSEAKLFFFWIIVLANIYFLYYWVNKMFGAGCQIISNKIPCLRKRFSRRVNDLLEDKIFENNEGMQHVKVKDGDKFFSLIYGDGENSLKVQPFQPELTMKDWFLHMVEDQNKLGTDQNRGSGVANTMVVDSNNVSIETLDDFTETGRVVFPLRHHKSSPRL</sequence>
<feature type="transmembrane region" description="Helical" evidence="4">
    <location>
        <begin position="2282"/>
        <end position="2300"/>
    </location>
</feature>
<dbReference type="Pfam" id="PF00066">
    <property type="entry name" value="Notch"/>
    <property type="match status" value="1"/>
</dbReference>
<evidence type="ECO:0000313" key="7">
    <source>
        <dbReference type="EMBL" id="CAG9309797.1"/>
    </source>
</evidence>
<protein>
    <recommendedName>
        <fullName evidence="6">LNR domain-containing protein</fullName>
    </recommendedName>
</protein>
<feature type="transmembrane region" description="Helical" evidence="4">
    <location>
        <begin position="2028"/>
        <end position="2045"/>
    </location>
</feature>
<keyword evidence="4" id="KW-0472">Membrane</keyword>
<dbReference type="InterPro" id="IPR000800">
    <property type="entry name" value="Notch_dom"/>
</dbReference>
<feature type="transmembrane region" description="Helical" evidence="4">
    <location>
        <begin position="2119"/>
        <end position="2138"/>
    </location>
</feature>
<name>A0AAU9I682_9CILI</name>
<evidence type="ECO:0000256" key="2">
    <source>
        <dbReference type="ARBA" id="ARBA00023157"/>
    </source>
</evidence>
<keyword evidence="4" id="KW-0812">Transmembrane</keyword>
<keyword evidence="3" id="KW-0325">Glycoprotein</keyword>
<dbReference type="Proteomes" id="UP001162131">
    <property type="component" value="Unassembled WGS sequence"/>
</dbReference>
<dbReference type="Gene3D" id="4.10.470.20">
    <property type="match status" value="1"/>
</dbReference>
<keyword evidence="5" id="KW-0732">Signal</keyword>
<feature type="chain" id="PRO_5043639249" description="LNR domain-containing protein" evidence="5">
    <location>
        <begin position="17"/>
        <end position="2466"/>
    </location>
</feature>
<gene>
    <name evidence="7" type="ORF">BSTOLATCC_MIC14</name>
</gene>
<keyword evidence="1" id="KW-0677">Repeat</keyword>
<evidence type="ECO:0000256" key="1">
    <source>
        <dbReference type="ARBA" id="ARBA00022737"/>
    </source>
</evidence>
<feature type="signal peptide" evidence="5">
    <location>
        <begin position="1"/>
        <end position="16"/>
    </location>
</feature>
<comment type="caution">
    <text evidence="7">The sequence shown here is derived from an EMBL/GenBank/DDBJ whole genome shotgun (WGS) entry which is preliminary data.</text>
</comment>
<evidence type="ECO:0000313" key="8">
    <source>
        <dbReference type="Proteomes" id="UP001162131"/>
    </source>
</evidence>
<proteinExistence type="predicted"/>
<dbReference type="EMBL" id="CAJZBQ010000001">
    <property type="protein sequence ID" value="CAG9309797.1"/>
    <property type="molecule type" value="Genomic_DNA"/>
</dbReference>
<feature type="transmembrane region" description="Helical" evidence="4">
    <location>
        <begin position="2087"/>
        <end position="2107"/>
    </location>
</feature>
<keyword evidence="8" id="KW-1185">Reference proteome</keyword>
<feature type="domain" description="LNR" evidence="6">
    <location>
        <begin position="135"/>
        <end position="167"/>
    </location>
</feature>
<dbReference type="InterPro" id="IPR011050">
    <property type="entry name" value="Pectin_lyase_fold/virulence"/>
</dbReference>
<keyword evidence="2" id="KW-1015">Disulfide bond</keyword>
<reference evidence="7" key="1">
    <citation type="submission" date="2021-09" db="EMBL/GenBank/DDBJ databases">
        <authorList>
            <consortium name="AG Swart"/>
            <person name="Singh M."/>
            <person name="Singh A."/>
            <person name="Seah K."/>
            <person name="Emmerich C."/>
        </authorList>
    </citation>
    <scope>NUCLEOTIDE SEQUENCE</scope>
    <source>
        <strain evidence="7">ATCC30299</strain>
    </source>
</reference>
<dbReference type="PANTHER" id="PTHR11319">
    <property type="entry name" value="G PROTEIN-COUPLED RECEPTOR-RELATED"/>
    <property type="match status" value="1"/>
</dbReference>